<protein>
    <submittedName>
        <fullName evidence="2">Uncharacterized protein</fullName>
    </submittedName>
</protein>
<dbReference type="Proteomes" id="UP000326799">
    <property type="component" value="Unassembled WGS sequence"/>
</dbReference>
<keyword evidence="1" id="KW-0472">Membrane</keyword>
<evidence type="ECO:0000313" key="3">
    <source>
        <dbReference type="Proteomes" id="UP000326799"/>
    </source>
</evidence>
<organism evidence="2 3">
    <name type="scientific">Aspergillus novoparasiticus</name>
    <dbReference type="NCBI Taxonomy" id="986946"/>
    <lineage>
        <taxon>Eukaryota</taxon>
        <taxon>Fungi</taxon>
        <taxon>Dikarya</taxon>
        <taxon>Ascomycota</taxon>
        <taxon>Pezizomycotina</taxon>
        <taxon>Eurotiomycetes</taxon>
        <taxon>Eurotiomycetidae</taxon>
        <taxon>Eurotiales</taxon>
        <taxon>Aspergillaceae</taxon>
        <taxon>Aspergillus</taxon>
        <taxon>Aspergillus subgen. Circumdati</taxon>
    </lineage>
</organism>
<dbReference type="AlphaFoldDB" id="A0A5N6FBS7"/>
<dbReference type="EMBL" id="ML733391">
    <property type="protein sequence ID" value="KAB8226320.1"/>
    <property type="molecule type" value="Genomic_DNA"/>
</dbReference>
<sequence>MCARTYEIAVTKGDLSVSTSIPRYGRLFSYHYFYDPVDLKGEIANNSTDLCWTAGHEIPDTMNLVPTDTNPGLEPSIFKNVDEFAICPVQDIDLYVDRLLASTRNIEVYSSTGTTMSWSPSPSMKRVMTSGLDVVLKNIASSLTKYSLDFSNFTVNGAAKVPEVYVSVNWRFLSLPVAVLLLGFIFIVSTILISHKMKAPIWKSSLLPVLYHGLRGANIRGQYITISSMEQAAQSTHIQFETLTLYQS</sequence>
<name>A0A5N6FBS7_9EURO</name>
<feature type="transmembrane region" description="Helical" evidence="1">
    <location>
        <begin position="170"/>
        <end position="193"/>
    </location>
</feature>
<evidence type="ECO:0000256" key="1">
    <source>
        <dbReference type="SAM" id="Phobius"/>
    </source>
</evidence>
<dbReference type="PANTHER" id="PTHR35394:SF5">
    <property type="entry name" value="DUF3176 DOMAIN-CONTAINING PROTEIN"/>
    <property type="match status" value="1"/>
</dbReference>
<dbReference type="PANTHER" id="PTHR35394">
    <property type="entry name" value="DUF3176 DOMAIN-CONTAINING PROTEIN"/>
    <property type="match status" value="1"/>
</dbReference>
<keyword evidence="1" id="KW-1133">Transmembrane helix</keyword>
<reference evidence="2 3" key="1">
    <citation type="submission" date="2019-04" db="EMBL/GenBank/DDBJ databases">
        <title>Fungal friends and foes A comparative genomics study of 23 Aspergillus species from section Flavi.</title>
        <authorList>
            <consortium name="DOE Joint Genome Institute"/>
            <person name="Kjaerbolling I."/>
            <person name="Vesth T.C."/>
            <person name="Frisvad J.C."/>
            <person name="Nybo J.L."/>
            <person name="Theobald S."/>
            <person name="Kildgaard S."/>
            <person name="Petersen T.I."/>
            <person name="Kuo A."/>
            <person name="Sato A."/>
            <person name="Lyhne E.K."/>
            <person name="Kogle M.E."/>
            <person name="Wiebenga A."/>
            <person name="Kun R.S."/>
            <person name="Lubbers R.J."/>
            <person name="Makela M.R."/>
            <person name="Barry K."/>
            <person name="Chovatia M."/>
            <person name="Clum A."/>
            <person name="Daum C."/>
            <person name="Haridas S."/>
            <person name="He G."/>
            <person name="LaButti K."/>
            <person name="Lipzen A."/>
            <person name="Mondo S."/>
            <person name="Pangilinan J."/>
            <person name="Riley R."/>
            <person name="Salamov A."/>
            <person name="Simmons B.A."/>
            <person name="Magnuson J.K."/>
            <person name="Henrissat B."/>
            <person name="Mortensen U.H."/>
            <person name="Larsen T.O."/>
            <person name="De vries R.P."/>
            <person name="Grigoriev I.V."/>
            <person name="Machida M."/>
            <person name="Baker S.E."/>
            <person name="Andersen M.R."/>
        </authorList>
    </citation>
    <scope>NUCLEOTIDE SEQUENCE [LARGE SCALE GENOMIC DNA]</scope>
    <source>
        <strain evidence="2 3">CBS 126849</strain>
    </source>
</reference>
<accession>A0A5N6FBS7</accession>
<keyword evidence="3" id="KW-1185">Reference proteome</keyword>
<proteinExistence type="predicted"/>
<keyword evidence="1" id="KW-0812">Transmembrane</keyword>
<evidence type="ECO:0000313" key="2">
    <source>
        <dbReference type="EMBL" id="KAB8226320.1"/>
    </source>
</evidence>
<gene>
    <name evidence="2" type="ORF">BDV33DRAFT_197317</name>
</gene>